<evidence type="ECO:0000256" key="4">
    <source>
        <dbReference type="SAM" id="Coils"/>
    </source>
</evidence>
<keyword evidence="4" id="KW-0175">Coiled coil</keyword>
<dbReference type="InterPro" id="IPR009091">
    <property type="entry name" value="RCC1/BLIP-II"/>
</dbReference>
<dbReference type="PANTHER" id="PTHR22872:SF2">
    <property type="entry name" value="INHIBITOR OF BRUTON TYROSINE KINASE"/>
    <property type="match status" value="1"/>
</dbReference>
<feature type="repeat" description="RCC1" evidence="3">
    <location>
        <begin position="250"/>
        <end position="304"/>
    </location>
</feature>
<dbReference type="SMART" id="SM00248">
    <property type="entry name" value="ANK"/>
    <property type="match status" value="2"/>
</dbReference>
<keyword evidence="8" id="KW-1185">Reference proteome</keyword>
<evidence type="ECO:0000313" key="7">
    <source>
        <dbReference type="EMBL" id="CAL1542688.1"/>
    </source>
</evidence>
<organism evidence="7 8">
    <name type="scientific">Lymnaea stagnalis</name>
    <name type="common">Great pond snail</name>
    <name type="synonym">Helix stagnalis</name>
    <dbReference type="NCBI Taxonomy" id="6523"/>
    <lineage>
        <taxon>Eukaryota</taxon>
        <taxon>Metazoa</taxon>
        <taxon>Spiralia</taxon>
        <taxon>Lophotrochozoa</taxon>
        <taxon>Mollusca</taxon>
        <taxon>Gastropoda</taxon>
        <taxon>Heterobranchia</taxon>
        <taxon>Euthyneura</taxon>
        <taxon>Panpulmonata</taxon>
        <taxon>Hygrophila</taxon>
        <taxon>Lymnaeoidea</taxon>
        <taxon>Lymnaeidae</taxon>
        <taxon>Lymnaea</taxon>
    </lineage>
</organism>
<feature type="repeat" description="ANK" evidence="2">
    <location>
        <begin position="52"/>
        <end position="74"/>
    </location>
</feature>
<dbReference type="PROSITE" id="PS50097">
    <property type="entry name" value="BTB"/>
    <property type="match status" value="2"/>
</dbReference>
<dbReference type="Gene3D" id="1.25.40.20">
    <property type="entry name" value="Ankyrin repeat-containing domain"/>
    <property type="match status" value="1"/>
</dbReference>
<reference evidence="7 8" key="1">
    <citation type="submission" date="2024-04" db="EMBL/GenBank/DDBJ databases">
        <authorList>
            <consortium name="Genoscope - CEA"/>
            <person name="William W."/>
        </authorList>
    </citation>
    <scope>NUCLEOTIDE SEQUENCE [LARGE SCALE GENOMIC DNA]</scope>
</reference>
<feature type="compositionally biased region" description="Polar residues" evidence="5">
    <location>
        <begin position="1174"/>
        <end position="1186"/>
    </location>
</feature>
<comment type="caution">
    <text evidence="7">The sequence shown here is derived from an EMBL/GenBank/DDBJ whole genome shotgun (WGS) entry which is preliminary data.</text>
</comment>
<feature type="compositionally biased region" description="Low complexity" evidence="5">
    <location>
        <begin position="1238"/>
        <end position="1250"/>
    </location>
</feature>
<feature type="region of interest" description="Disordered" evidence="5">
    <location>
        <begin position="682"/>
        <end position="709"/>
    </location>
</feature>
<feature type="repeat" description="ANK" evidence="2">
    <location>
        <begin position="87"/>
        <end position="119"/>
    </location>
</feature>
<feature type="compositionally biased region" description="Basic and acidic residues" evidence="5">
    <location>
        <begin position="1155"/>
        <end position="1169"/>
    </location>
</feature>
<dbReference type="PROSITE" id="PS50088">
    <property type="entry name" value="ANK_REPEAT"/>
    <property type="match status" value="2"/>
</dbReference>
<evidence type="ECO:0000256" key="2">
    <source>
        <dbReference type="PROSITE-ProRule" id="PRU00023"/>
    </source>
</evidence>
<dbReference type="PRINTS" id="PR00633">
    <property type="entry name" value="RCCNDNSATION"/>
</dbReference>
<dbReference type="Proteomes" id="UP001497497">
    <property type="component" value="Unassembled WGS sequence"/>
</dbReference>
<dbReference type="PROSITE" id="PS50012">
    <property type="entry name" value="RCC1_3"/>
    <property type="match status" value="3"/>
</dbReference>
<evidence type="ECO:0000256" key="5">
    <source>
        <dbReference type="SAM" id="MobiDB-lite"/>
    </source>
</evidence>
<dbReference type="Gene3D" id="2.130.10.30">
    <property type="entry name" value="Regulator of chromosome condensation 1/beta-lactamase-inhibitor protein II"/>
    <property type="match status" value="1"/>
</dbReference>
<evidence type="ECO:0000259" key="6">
    <source>
        <dbReference type="PROSITE" id="PS50097"/>
    </source>
</evidence>
<proteinExistence type="predicted"/>
<dbReference type="SUPFAM" id="SSF54695">
    <property type="entry name" value="POZ domain"/>
    <property type="match status" value="2"/>
</dbReference>
<feature type="coiled-coil region" evidence="4">
    <location>
        <begin position="1020"/>
        <end position="1054"/>
    </location>
</feature>
<gene>
    <name evidence="7" type="ORF">GSLYS_00016222001</name>
</gene>
<keyword evidence="2" id="KW-0040">ANK repeat</keyword>
<feature type="repeat" description="RCC1" evidence="3">
    <location>
        <begin position="198"/>
        <end position="249"/>
    </location>
</feature>
<feature type="region of interest" description="Disordered" evidence="5">
    <location>
        <begin position="1069"/>
        <end position="1197"/>
    </location>
</feature>
<dbReference type="SUPFAM" id="SSF48403">
    <property type="entry name" value="Ankyrin repeat"/>
    <property type="match status" value="1"/>
</dbReference>
<dbReference type="EMBL" id="CAXITT010000502">
    <property type="protein sequence ID" value="CAL1542688.1"/>
    <property type="molecule type" value="Genomic_DNA"/>
</dbReference>
<dbReference type="InterPro" id="IPR000408">
    <property type="entry name" value="Reg_chr_condens"/>
</dbReference>
<dbReference type="Pfam" id="PF00415">
    <property type="entry name" value="RCC1"/>
    <property type="match status" value="3"/>
</dbReference>
<feature type="compositionally biased region" description="Basic residues" evidence="5">
    <location>
        <begin position="973"/>
        <end position="986"/>
    </location>
</feature>
<feature type="region of interest" description="Disordered" evidence="5">
    <location>
        <begin position="961"/>
        <end position="1009"/>
    </location>
</feature>
<feature type="compositionally biased region" description="Basic and acidic residues" evidence="5">
    <location>
        <begin position="690"/>
        <end position="707"/>
    </location>
</feature>
<dbReference type="SMART" id="SM00225">
    <property type="entry name" value="BTB"/>
    <property type="match status" value="2"/>
</dbReference>
<accession>A0AAV2I8Y9</accession>
<dbReference type="Pfam" id="PF12796">
    <property type="entry name" value="Ank_2"/>
    <property type="match status" value="1"/>
</dbReference>
<feature type="domain" description="BTB" evidence="6">
    <location>
        <begin position="571"/>
        <end position="640"/>
    </location>
</feature>
<feature type="repeat" description="RCC1" evidence="3">
    <location>
        <begin position="144"/>
        <end position="197"/>
    </location>
</feature>
<evidence type="ECO:0000313" key="8">
    <source>
        <dbReference type="Proteomes" id="UP001497497"/>
    </source>
</evidence>
<sequence>MPLILLEKECGAKCRSRKHVQEIISMIVRGSLREFQAFSNLCYNWNRLTDVFGRSALHVAASCGKTEIVEWLLEEKKVDLTPRDSESGYTALHRALFYGQLSCARLLVQYNCDLQVRDVEGLSPLDIVMLDRPPHVTYSLKEPNEVYTWGENHNSTLGHSSPHKRITPEAVDMFKKSGTSVKQIVLCKYHSVFLSQSGQVYTCGHGHGGRLGHSDQQTVLVPRLLDSVKEHTCLEIAAACDHTVLRMAGGLVYTFGLNSCHQLGQTPFVETSPEPKQMNLKPLKGKSISGVCVGRFHTVVWTPDSVFTVGLNAGQLGHQRGDKHVSTLRQVSYLRHTDIGIARVACSDAATVCLTTKGDVYVLHEYQCKKIASKWQEIEQVLVTGGNLDHTIGFELLTETGGQGLRILMKNESGQLFLWWSSSPSLKRCQFGLKRQLWVSDVAVTSTSLILSTNRGEAFMGYLPNKKLAAVTKDPDVKHSKDFPKDCGDGFSQPRLLDLLLKDEVEEISVRRLPFVHRAVLVSADKKGRNFSVLQALPNGCLSELPSVNSSEINEQFGRLCREADLQDNIHDAVIQVGNRTWPVHQYIIAYRSDHFRNMVAAAGTAPRGEKLVLKVDHVGADIMDQLISFIYTDMCDYLQLGHRVLSQSLTTDERDAPGKSDPVGDDADLIITKGMSAFQIHQKQNSRGGRKEGNKPGQGEVKDESKLSQNPVKMLQEAARRFGVKGLSKRLDAVKCSSHVIMSQGKTLAKPKVTFDRSKLPELYDVAISSEDGEEIQCHKCILVPRLEYFYSMLSTGWVETFNTTTLTLPVSGKVLEILIDFLYSDDAPILRDCTNEELLCNVLVVADQLLATRLKEMCEVALANNIAFKNVGEFLEFSTVYNAQQLKAACQQFICLNLPAVLEARCLDVLSPETMDELTTHYKSVIPNMVYRVVTPDTDGPSQARLDDLVSEFDSVEGDSLIQPADPGSAKKGKQVKKKNKARKSSSDDFEKSPSAGAAPVTIPRVDRAVSQGSDVSLRSEEDAAAVVEELKKQAEEDEKKLLAHAARSKENMKWRPLELAFEKMTPRLSAPTHPEDVPQWNSNYKTLSRPVQQPSGENGSVSTPRGSVPDRSTTSPASPSLMATSPNSLRDIMLQESKSAEKTKSSFSNRISWKDVKKQQSKDSKEKHQKPVSSEWTEKSVVNPSPKAAGNPWASVGGAVKSLRDLMIQEEKIVSAPVAIPAPSAGSPRKPAVTSSVSSSLGSYGKSPPVSLASWGLSKSSGGSAASGVATSTSAPYQASAGSENPWQRRTVIASSPPVTAAQATLNFSAILQDEKEKSETLVRATQKPLALIQLEEQAMNELLSHYKADMDPDRYITVERVSKAMAAPLWHRDARPSGASFL</sequence>
<feature type="compositionally biased region" description="Polar residues" evidence="5">
    <location>
        <begin position="1082"/>
        <end position="1131"/>
    </location>
</feature>
<dbReference type="PROSITE" id="PS50297">
    <property type="entry name" value="ANK_REP_REGION"/>
    <property type="match status" value="2"/>
</dbReference>
<dbReference type="InterPro" id="IPR051625">
    <property type="entry name" value="Signaling_Regulatory_Domain"/>
</dbReference>
<evidence type="ECO:0000256" key="1">
    <source>
        <dbReference type="ARBA" id="ARBA00022737"/>
    </source>
</evidence>
<dbReference type="InterPro" id="IPR011333">
    <property type="entry name" value="SKP1/BTB/POZ_sf"/>
</dbReference>
<feature type="domain" description="BTB" evidence="6">
    <location>
        <begin position="765"/>
        <end position="833"/>
    </location>
</feature>
<feature type="region of interest" description="Disordered" evidence="5">
    <location>
        <begin position="1223"/>
        <end position="1250"/>
    </location>
</feature>
<dbReference type="InterPro" id="IPR000210">
    <property type="entry name" value="BTB/POZ_dom"/>
</dbReference>
<dbReference type="Pfam" id="PF00651">
    <property type="entry name" value="BTB"/>
    <property type="match status" value="2"/>
</dbReference>
<name>A0AAV2I8Y9_LYMST</name>
<evidence type="ECO:0000256" key="3">
    <source>
        <dbReference type="PROSITE-ProRule" id="PRU00235"/>
    </source>
</evidence>
<dbReference type="PANTHER" id="PTHR22872">
    <property type="entry name" value="BTK-BINDING PROTEIN-RELATED"/>
    <property type="match status" value="1"/>
</dbReference>
<dbReference type="SUPFAM" id="SSF50985">
    <property type="entry name" value="RCC1/BLIP-II"/>
    <property type="match status" value="1"/>
</dbReference>
<dbReference type="CDD" id="cd18500">
    <property type="entry name" value="BACK_IBtk"/>
    <property type="match status" value="1"/>
</dbReference>
<protein>
    <recommendedName>
        <fullName evidence="6">BTB domain-containing protein</fullName>
    </recommendedName>
</protein>
<dbReference type="Gene3D" id="6.10.250.3030">
    <property type="match status" value="1"/>
</dbReference>
<dbReference type="Gene3D" id="3.30.710.10">
    <property type="entry name" value="Potassium Channel Kv1.1, Chain A"/>
    <property type="match status" value="2"/>
</dbReference>
<dbReference type="InterPro" id="IPR036770">
    <property type="entry name" value="Ankyrin_rpt-contain_sf"/>
</dbReference>
<dbReference type="InterPro" id="IPR002110">
    <property type="entry name" value="Ankyrin_rpt"/>
</dbReference>
<keyword evidence="1" id="KW-0677">Repeat</keyword>